<proteinExistence type="predicted"/>
<gene>
    <name evidence="3" type="ORF">Tco_0908356</name>
</gene>
<dbReference type="Pfam" id="PF07727">
    <property type="entry name" value="RVT_2"/>
    <property type="match status" value="1"/>
</dbReference>
<feature type="compositionally biased region" description="Polar residues" evidence="1">
    <location>
        <begin position="180"/>
        <end position="197"/>
    </location>
</feature>
<dbReference type="EMBL" id="BQNB010014432">
    <property type="protein sequence ID" value="GJT28081.1"/>
    <property type="molecule type" value="Genomic_DNA"/>
</dbReference>
<feature type="region of interest" description="Disordered" evidence="1">
    <location>
        <begin position="114"/>
        <end position="154"/>
    </location>
</feature>
<organism evidence="3 4">
    <name type="scientific">Tanacetum coccineum</name>
    <dbReference type="NCBI Taxonomy" id="301880"/>
    <lineage>
        <taxon>Eukaryota</taxon>
        <taxon>Viridiplantae</taxon>
        <taxon>Streptophyta</taxon>
        <taxon>Embryophyta</taxon>
        <taxon>Tracheophyta</taxon>
        <taxon>Spermatophyta</taxon>
        <taxon>Magnoliopsida</taxon>
        <taxon>eudicotyledons</taxon>
        <taxon>Gunneridae</taxon>
        <taxon>Pentapetalae</taxon>
        <taxon>asterids</taxon>
        <taxon>campanulids</taxon>
        <taxon>Asterales</taxon>
        <taxon>Asteraceae</taxon>
        <taxon>Asteroideae</taxon>
        <taxon>Anthemideae</taxon>
        <taxon>Anthemidinae</taxon>
        <taxon>Tanacetum</taxon>
    </lineage>
</organism>
<feature type="compositionally biased region" description="Basic and acidic residues" evidence="1">
    <location>
        <begin position="114"/>
        <end position="125"/>
    </location>
</feature>
<feature type="compositionally biased region" description="Acidic residues" evidence="1">
    <location>
        <begin position="223"/>
        <end position="243"/>
    </location>
</feature>
<protein>
    <submittedName>
        <fullName evidence="3">Retrovirus-related pol polyprotein from transposon TNT 1-94</fullName>
    </submittedName>
</protein>
<evidence type="ECO:0000256" key="1">
    <source>
        <dbReference type="SAM" id="MobiDB-lite"/>
    </source>
</evidence>
<reference evidence="3" key="2">
    <citation type="submission" date="2022-01" db="EMBL/GenBank/DDBJ databases">
        <authorList>
            <person name="Yamashiro T."/>
            <person name="Shiraishi A."/>
            <person name="Satake H."/>
            <person name="Nakayama K."/>
        </authorList>
    </citation>
    <scope>NUCLEOTIDE SEQUENCE</scope>
</reference>
<comment type="caution">
    <text evidence="3">The sequence shown here is derived from an EMBL/GenBank/DDBJ whole genome shotgun (WGS) entry which is preliminary data.</text>
</comment>
<accession>A0ABQ5CQD3</accession>
<evidence type="ECO:0000259" key="2">
    <source>
        <dbReference type="Pfam" id="PF07727"/>
    </source>
</evidence>
<evidence type="ECO:0000313" key="3">
    <source>
        <dbReference type="EMBL" id="GJT28081.1"/>
    </source>
</evidence>
<sequence>MTVFQMDVKTDFLNGILKKEVYVSQPKGFVNQDHPTYVFQLKKALYGLKQALRAWYDLLSKFLLSQQFIKGAVDPTLFTRKEGDHIILKYGFDQCDPVDIPMVERLKLDEDPNKTLKQVRSDKTKTPPTAKCKRLQTSAKAAKPSKKKKLAKTPKAKSLTVISKVALTEAEQMKLATKRSMIQTHSSHASGSGTNKGTGDIPGVPNVPTYGSDDDQISWKSSEEEDYDVVKNDDDDDDDDADN</sequence>
<feature type="region of interest" description="Disordered" evidence="1">
    <location>
        <begin position="177"/>
        <end position="243"/>
    </location>
</feature>
<reference evidence="3" key="1">
    <citation type="journal article" date="2022" name="Int. J. Mol. Sci.">
        <title>Draft Genome of Tanacetum Coccineum: Genomic Comparison of Closely Related Tanacetum-Family Plants.</title>
        <authorList>
            <person name="Yamashiro T."/>
            <person name="Shiraishi A."/>
            <person name="Nakayama K."/>
            <person name="Satake H."/>
        </authorList>
    </citation>
    <scope>NUCLEOTIDE SEQUENCE</scope>
</reference>
<evidence type="ECO:0000313" key="4">
    <source>
        <dbReference type="Proteomes" id="UP001151760"/>
    </source>
</evidence>
<feature type="compositionally biased region" description="Basic residues" evidence="1">
    <location>
        <begin position="143"/>
        <end position="154"/>
    </location>
</feature>
<name>A0ABQ5CQD3_9ASTR</name>
<keyword evidence="4" id="KW-1185">Reference proteome</keyword>
<dbReference type="Proteomes" id="UP001151760">
    <property type="component" value="Unassembled WGS sequence"/>
</dbReference>
<feature type="domain" description="Reverse transcriptase Ty1/copia-type" evidence="2">
    <location>
        <begin position="2"/>
        <end position="87"/>
    </location>
</feature>
<dbReference type="InterPro" id="IPR013103">
    <property type="entry name" value="RVT_2"/>
</dbReference>